<keyword evidence="4" id="KW-1185">Reference proteome</keyword>
<evidence type="ECO:0000256" key="1">
    <source>
        <dbReference type="SAM" id="Coils"/>
    </source>
</evidence>
<dbReference type="STRING" id="604354.TSIB_0943"/>
<evidence type="ECO:0008006" key="5">
    <source>
        <dbReference type="Google" id="ProtNLM"/>
    </source>
</evidence>
<dbReference type="Proteomes" id="UP000009079">
    <property type="component" value="Chromosome"/>
</dbReference>
<keyword evidence="1" id="KW-0175">Coiled coil</keyword>
<evidence type="ECO:0000313" key="4">
    <source>
        <dbReference type="Proteomes" id="UP000009079"/>
    </source>
</evidence>
<feature type="transmembrane region" description="Helical" evidence="2">
    <location>
        <begin position="29"/>
        <end position="46"/>
    </location>
</feature>
<organism evidence="3 4">
    <name type="scientific">Thermococcus sibiricus (strain DSM 12597 / MM 739)</name>
    <dbReference type="NCBI Taxonomy" id="604354"/>
    <lineage>
        <taxon>Archaea</taxon>
        <taxon>Methanobacteriati</taxon>
        <taxon>Methanobacteriota</taxon>
        <taxon>Thermococci</taxon>
        <taxon>Thermococcales</taxon>
        <taxon>Thermococcaceae</taxon>
        <taxon>Thermococcus</taxon>
    </lineage>
</organism>
<dbReference type="eggNOG" id="arCOG10116">
    <property type="taxonomic scope" value="Archaea"/>
</dbReference>
<gene>
    <name evidence="3" type="ordered locus">TSIB_0943</name>
</gene>
<feature type="coiled-coil region" evidence="1">
    <location>
        <begin position="66"/>
        <end position="111"/>
    </location>
</feature>
<dbReference type="KEGG" id="tsi:TSIB_0943"/>
<proteinExistence type="predicted"/>
<feature type="transmembrane region" description="Helical" evidence="2">
    <location>
        <begin position="7"/>
        <end position="23"/>
    </location>
</feature>
<protein>
    <recommendedName>
        <fullName evidence="5">Cell division protein</fullName>
    </recommendedName>
</protein>
<keyword evidence="2" id="KW-1133">Transmembrane helix</keyword>
<evidence type="ECO:0000313" key="3">
    <source>
        <dbReference type="EMBL" id="ACS90001.1"/>
    </source>
</evidence>
<dbReference type="HOGENOM" id="CLU_1567256_0_0_2"/>
<keyword evidence="2" id="KW-0812">Transmembrane</keyword>
<keyword evidence="2" id="KW-0472">Membrane</keyword>
<name>C6A306_THESM</name>
<dbReference type="EMBL" id="CP001463">
    <property type="protein sequence ID" value="ACS90001.1"/>
    <property type="molecule type" value="Genomic_DNA"/>
</dbReference>
<accession>C6A306</accession>
<sequence>MKMKKLIGNIMLTTGLIGGAIASARNPPLWVVVGGALGVMALGILFRRQGEREELHKTAAHGKGGKEELKKSLEDALKEIEKVMEEKERDIEKAREKLGKVLEALENFAEKAQPLRIEGIRVYGEVMTSFSKAERHLNRAWSAYADGYIREGNAYLESGYAQLRETSKIL</sequence>
<reference evidence="3 4" key="1">
    <citation type="journal article" date="2009" name="Appl. Environ. Microbiol.">
        <title>Metabolic versatility and indigenous origin of the archaeon Thermococcus sibiricus, isolated from a siberian oil reservoir, as revealed by genome analysis.</title>
        <authorList>
            <person name="Mardanov A.V."/>
            <person name="Ravin N.V."/>
            <person name="Svetlitchnyi V.A."/>
            <person name="Beletsky A.V."/>
            <person name="Miroshnichenko M.L."/>
            <person name="Bonch-Osmolovskaya E.A."/>
            <person name="Skryabin K.G."/>
        </authorList>
    </citation>
    <scope>NUCLEOTIDE SEQUENCE [LARGE SCALE GENOMIC DNA]</scope>
    <source>
        <strain evidence="4">DSM 12597 / MM 739</strain>
    </source>
</reference>
<dbReference type="AlphaFoldDB" id="C6A306"/>
<evidence type="ECO:0000256" key="2">
    <source>
        <dbReference type="SAM" id="Phobius"/>
    </source>
</evidence>